<dbReference type="InterPro" id="IPR006035">
    <property type="entry name" value="Ureohydrolase"/>
</dbReference>
<organism evidence="5">
    <name type="scientific">Desulfacinum infernum</name>
    <dbReference type="NCBI Taxonomy" id="35837"/>
    <lineage>
        <taxon>Bacteria</taxon>
        <taxon>Pseudomonadati</taxon>
        <taxon>Thermodesulfobacteriota</taxon>
        <taxon>Syntrophobacteria</taxon>
        <taxon>Syntrophobacterales</taxon>
        <taxon>Syntrophobacteraceae</taxon>
        <taxon>Desulfacinum</taxon>
    </lineage>
</organism>
<comment type="caution">
    <text evidence="5">The sequence shown here is derived from an EMBL/GenBank/DDBJ whole genome shotgun (WGS) entry which is preliminary data.</text>
</comment>
<dbReference type="PROSITE" id="PS51409">
    <property type="entry name" value="ARGINASE_2"/>
    <property type="match status" value="1"/>
</dbReference>
<dbReference type="Pfam" id="PF00491">
    <property type="entry name" value="Arginase"/>
    <property type="match status" value="1"/>
</dbReference>
<evidence type="ECO:0000313" key="5">
    <source>
        <dbReference type="EMBL" id="HFK96408.1"/>
    </source>
</evidence>
<evidence type="ECO:0000256" key="3">
    <source>
        <dbReference type="ARBA" id="ARBA00022801"/>
    </source>
</evidence>
<dbReference type="InterPro" id="IPR023696">
    <property type="entry name" value="Ureohydrolase_dom_sf"/>
</dbReference>
<dbReference type="GO" id="GO:0008783">
    <property type="term" value="F:agmatinase activity"/>
    <property type="evidence" value="ECO:0007669"/>
    <property type="project" value="UniProtKB-EC"/>
</dbReference>
<dbReference type="EMBL" id="DSTK01000012">
    <property type="protein sequence ID" value="HFK96408.1"/>
    <property type="molecule type" value="Genomic_DNA"/>
</dbReference>
<dbReference type="GO" id="GO:0033389">
    <property type="term" value="P:putrescine biosynthetic process from arginine, via agmatine"/>
    <property type="evidence" value="ECO:0007669"/>
    <property type="project" value="TreeGrafter"/>
</dbReference>
<reference evidence="5" key="1">
    <citation type="journal article" date="2020" name="mSystems">
        <title>Genome- and Community-Level Interaction Insights into Carbon Utilization and Element Cycling Functions of Hydrothermarchaeota in Hydrothermal Sediment.</title>
        <authorList>
            <person name="Zhou Z."/>
            <person name="Liu Y."/>
            <person name="Xu W."/>
            <person name="Pan J."/>
            <person name="Luo Z.H."/>
            <person name="Li M."/>
        </authorList>
    </citation>
    <scope>NUCLEOTIDE SEQUENCE [LARGE SCALE GENOMIC DNA]</scope>
    <source>
        <strain evidence="5">SpSt-456</strain>
    </source>
</reference>
<dbReference type="PANTHER" id="PTHR11358:SF26">
    <property type="entry name" value="GUANIDINO ACID HYDROLASE, MITOCHONDRIAL"/>
    <property type="match status" value="1"/>
</dbReference>
<dbReference type="InterPro" id="IPR020855">
    <property type="entry name" value="Ureohydrolase_Mn_BS"/>
</dbReference>
<dbReference type="CDD" id="cd11593">
    <property type="entry name" value="Agmatinase-like_2"/>
    <property type="match status" value="1"/>
</dbReference>
<sequence>MRNQRPGPGPGISQHHRRFHARGAHGSNAAPAKSLIFPMDKQKPSLGTEVWNHLGPCSSFLGLPQYARPLEEAQAVLVAAPYDGTTTFKAGTREGPRAILWASRELECYEEDTETEPYRHGIATLGELHVTAASPREMVERVRRVGAALFEAGKIPVMLGGEHLLSLGMIQAAAAAFHPLTVLHLDAHPDLRDSYQETAYSNACVMRHVLDLANLVQVGLRSMTREEHRLIRDRGISAFFAEEVVRGGEAVVSRIVECLGPNVYVSIDLDVLDPSVMPAVGTPEPGGLGWYDLVALIRAVTARCRVVGFDVMELCPIPGMVAPDFLAARLVHKFLAHIFLDKK</sequence>
<dbReference type="AlphaFoldDB" id="A0A832A0S0"/>
<evidence type="ECO:0000256" key="1">
    <source>
        <dbReference type="ARBA" id="ARBA00009227"/>
    </source>
</evidence>
<keyword evidence="3 4" id="KW-0378">Hydrolase</keyword>
<accession>A0A832A0S0</accession>
<comment type="similarity">
    <text evidence="1">Belongs to the arginase family. Agmatinase subfamily.</text>
</comment>
<dbReference type="SUPFAM" id="SSF52768">
    <property type="entry name" value="Arginase/deacetylase"/>
    <property type="match status" value="1"/>
</dbReference>
<dbReference type="InterPro" id="IPR005925">
    <property type="entry name" value="Agmatinase-rel"/>
</dbReference>
<gene>
    <name evidence="5" type="primary">speB</name>
    <name evidence="5" type="ORF">ENS06_03660</name>
</gene>
<proteinExistence type="inferred from homology"/>
<dbReference type="GO" id="GO:0046872">
    <property type="term" value="F:metal ion binding"/>
    <property type="evidence" value="ECO:0007669"/>
    <property type="project" value="UniProtKB-KW"/>
</dbReference>
<evidence type="ECO:0000256" key="4">
    <source>
        <dbReference type="RuleBase" id="RU003684"/>
    </source>
</evidence>
<dbReference type="PANTHER" id="PTHR11358">
    <property type="entry name" value="ARGINASE/AGMATINASE"/>
    <property type="match status" value="1"/>
</dbReference>
<keyword evidence="2" id="KW-0479">Metal-binding</keyword>
<evidence type="ECO:0000256" key="2">
    <source>
        <dbReference type="ARBA" id="ARBA00022723"/>
    </source>
</evidence>
<dbReference type="NCBIfam" id="TIGR01230">
    <property type="entry name" value="agmatinase"/>
    <property type="match status" value="1"/>
</dbReference>
<name>A0A832A0S0_9BACT</name>
<dbReference type="EC" id="3.5.3.11" evidence="5"/>
<protein>
    <submittedName>
        <fullName evidence="5">Agmatinase</fullName>
        <ecNumber evidence="5">3.5.3.11</ecNumber>
    </submittedName>
</protein>
<dbReference type="PROSITE" id="PS01053">
    <property type="entry name" value="ARGINASE_1"/>
    <property type="match status" value="1"/>
</dbReference>
<dbReference type="Gene3D" id="3.40.800.10">
    <property type="entry name" value="Ureohydrolase domain"/>
    <property type="match status" value="1"/>
</dbReference>